<gene>
    <name evidence="3" type="ORF">AAHA92_14275</name>
</gene>
<reference evidence="3 4" key="1">
    <citation type="submission" date="2024-06" db="EMBL/GenBank/DDBJ databases">
        <title>A chromosome level genome sequence of Diviner's sage (Salvia divinorum).</title>
        <authorList>
            <person name="Ford S.A."/>
            <person name="Ro D.-K."/>
            <person name="Ness R.W."/>
            <person name="Phillips M.A."/>
        </authorList>
    </citation>
    <scope>NUCLEOTIDE SEQUENCE [LARGE SCALE GENOMIC DNA]</scope>
    <source>
        <strain evidence="3">SAF-2024a</strain>
        <tissue evidence="3">Leaf</tissue>
    </source>
</reference>
<dbReference type="GO" id="GO:0031418">
    <property type="term" value="F:L-ascorbic acid binding"/>
    <property type="evidence" value="ECO:0007669"/>
    <property type="project" value="UniProtKB-KW"/>
</dbReference>
<feature type="region of interest" description="Disordered" evidence="2">
    <location>
        <begin position="1"/>
        <end position="29"/>
    </location>
</feature>
<evidence type="ECO:0000256" key="2">
    <source>
        <dbReference type="SAM" id="MobiDB-lite"/>
    </source>
</evidence>
<name>A0ABD1HBK6_SALDI</name>
<evidence type="ECO:0000313" key="3">
    <source>
        <dbReference type="EMBL" id="KAL1553622.1"/>
    </source>
</evidence>
<keyword evidence="1" id="KW-0847">Vitamin C</keyword>
<evidence type="ECO:0000256" key="1">
    <source>
        <dbReference type="ARBA" id="ARBA00022896"/>
    </source>
</evidence>
<comment type="caution">
    <text evidence="3">The sequence shown here is derived from an EMBL/GenBank/DDBJ whole genome shotgun (WGS) entry which is preliminary data.</text>
</comment>
<organism evidence="3 4">
    <name type="scientific">Salvia divinorum</name>
    <name type="common">Maria pastora</name>
    <name type="synonym">Diviner's sage</name>
    <dbReference type="NCBI Taxonomy" id="28513"/>
    <lineage>
        <taxon>Eukaryota</taxon>
        <taxon>Viridiplantae</taxon>
        <taxon>Streptophyta</taxon>
        <taxon>Embryophyta</taxon>
        <taxon>Tracheophyta</taxon>
        <taxon>Spermatophyta</taxon>
        <taxon>Magnoliopsida</taxon>
        <taxon>eudicotyledons</taxon>
        <taxon>Gunneridae</taxon>
        <taxon>Pentapetalae</taxon>
        <taxon>asterids</taxon>
        <taxon>lamiids</taxon>
        <taxon>Lamiales</taxon>
        <taxon>Lamiaceae</taxon>
        <taxon>Nepetoideae</taxon>
        <taxon>Mentheae</taxon>
        <taxon>Salviinae</taxon>
        <taxon>Salvia</taxon>
        <taxon>Salvia subgen. Calosphace</taxon>
    </lineage>
</organism>
<dbReference type="EMBL" id="JBEAFC010000006">
    <property type="protein sequence ID" value="KAL1553622.1"/>
    <property type="molecule type" value="Genomic_DNA"/>
</dbReference>
<dbReference type="PANTHER" id="PTHR24014">
    <property type="entry name" value="2-OXOGLUTARATE AND IRON-DEPENDENT OXYGENASE DOMAIN-CONTAINING PROTEIN 2"/>
    <property type="match status" value="1"/>
</dbReference>
<evidence type="ECO:0000313" key="4">
    <source>
        <dbReference type="Proteomes" id="UP001567538"/>
    </source>
</evidence>
<dbReference type="PANTHER" id="PTHR24014:SF4">
    <property type="entry name" value="2-OXOGLUTARATE AND IRON-DEPENDENT OXYGENASE DOMAIN-CONTAINING PROTEIN 2"/>
    <property type="match status" value="1"/>
</dbReference>
<protein>
    <submittedName>
        <fullName evidence="3">Uncharacterized protein</fullName>
    </submittedName>
</protein>
<keyword evidence="4" id="KW-1185">Reference proteome</keyword>
<dbReference type="AlphaFoldDB" id="A0ABD1HBK6"/>
<accession>A0ABD1HBK6</accession>
<sequence length="116" mass="13675">MSLDGARTPEAPDGGPSKQLATPTARQLRGFGPRIQARDVKLNYMREILLRYYPENERIRLQKHREYRQKIISNYQRLHLELYNMHPTNFFVPSFLKAINENTEQAFRNIMSEPSP</sequence>
<dbReference type="Proteomes" id="UP001567538">
    <property type="component" value="Unassembled WGS sequence"/>
</dbReference>
<proteinExistence type="predicted"/>
<dbReference type="Pfam" id="PF25238">
    <property type="entry name" value="OGFOD2-like"/>
    <property type="match status" value="1"/>
</dbReference>